<dbReference type="Proteomes" id="UP000292957">
    <property type="component" value="Unassembled WGS sequence"/>
</dbReference>
<sequence length="95" mass="10383">MVGIRSHAVLSSSSNAREFKVVLDNGTLYVDQALAEALGWTPTQTQGVSLTLSGWEPHYFAIARTGTDSDLLARGTVESSRNPAVQQMLEYLKDR</sequence>
<name>A0A4Q9MU85_9APHY</name>
<dbReference type="AlphaFoldDB" id="A0A4Q9MU85"/>
<evidence type="ECO:0000313" key="1">
    <source>
        <dbReference type="EMBL" id="TBU29951.1"/>
    </source>
</evidence>
<proteinExistence type="predicted"/>
<protein>
    <submittedName>
        <fullName evidence="1">Uncharacterized protein</fullName>
    </submittedName>
</protein>
<gene>
    <name evidence="1" type="ORF">BD311DRAFT_659881</name>
</gene>
<dbReference type="EMBL" id="ML143409">
    <property type="protein sequence ID" value="TBU29951.1"/>
    <property type="molecule type" value="Genomic_DNA"/>
</dbReference>
<organism evidence="1">
    <name type="scientific">Dichomitus squalens</name>
    <dbReference type="NCBI Taxonomy" id="114155"/>
    <lineage>
        <taxon>Eukaryota</taxon>
        <taxon>Fungi</taxon>
        <taxon>Dikarya</taxon>
        <taxon>Basidiomycota</taxon>
        <taxon>Agaricomycotina</taxon>
        <taxon>Agaricomycetes</taxon>
        <taxon>Polyporales</taxon>
        <taxon>Polyporaceae</taxon>
        <taxon>Dichomitus</taxon>
    </lineage>
</organism>
<dbReference type="OrthoDB" id="3236701at2759"/>
<reference evidence="1" key="1">
    <citation type="submission" date="2019-01" db="EMBL/GenBank/DDBJ databases">
        <title>Draft genome sequences of three monokaryotic isolates of the white-rot basidiomycete fungus Dichomitus squalens.</title>
        <authorList>
            <consortium name="DOE Joint Genome Institute"/>
            <person name="Lopez S.C."/>
            <person name="Andreopoulos B."/>
            <person name="Pangilinan J."/>
            <person name="Lipzen A."/>
            <person name="Riley R."/>
            <person name="Ahrendt S."/>
            <person name="Ng V."/>
            <person name="Barry K."/>
            <person name="Daum C."/>
            <person name="Grigoriev I.V."/>
            <person name="Hilden K.S."/>
            <person name="Makela M.R."/>
            <person name="de Vries R.P."/>
        </authorList>
    </citation>
    <scope>NUCLEOTIDE SEQUENCE [LARGE SCALE GENOMIC DNA]</scope>
    <source>
        <strain evidence="1">OM18370.1</strain>
    </source>
</reference>
<accession>A0A4Q9MU85</accession>